<evidence type="ECO:0000256" key="6">
    <source>
        <dbReference type="SAM" id="MobiDB-lite"/>
    </source>
</evidence>
<name>A0A0H3A9N3_NITV4</name>
<dbReference type="SUPFAM" id="SSF58104">
    <property type="entry name" value="Methyl-accepting chemotaxis protein (MCP) signaling domain"/>
    <property type="match status" value="1"/>
</dbReference>
<keyword evidence="7" id="KW-0472">Membrane</keyword>
<dbReference type="InterPro" id="IPR032255">
    <property type="entry name" value="HBM"/>
</dbReference>
<dbReference type="AlphaFoldDB" id="A0A0H3A9N3"/>
<reference evidence="11" key="1">
    <citation type="journal article" date="2009" name="Environ. Microbiol.">
        <title>Contribution of mobile genetic elements to Desulfovibrio vulgaris genome plasticity.</title>
        <authorList>
            <person name="Walker C.B."/>
            <person name="Stolyar S."/>
            <person name="Chivian D."/>
            <person name="Pinel N."/>
            <person name="Gabster J.A."/>
            <person name="Dehal P.S."/>
            <person name="He Z."/>
            <person name="Yang Z.K."/>
            <person name="Yen H.C."/>
            <person name="Zhou J."/>
            <person name="Wall J.D."/>
            <person name="Hazen T.C."/>
            <person name="Arkin A.P."/>
            <person name="Stahl D.A."/>
        </authorList>
    </citation>
    <scope>NUCLEOTIDE SEQUENCE [LARGE SCALE GENOMIC DNA]</scope>
    <source>
        <strain evidence="11">DP4</strain>
    </source>
</reference>
<dbReference type="KEGG" id="dvl:Dvul_2361"/>
<dbReference type="PANTHER" id="PTHR43531:SF11">
    <property type="entry name" value="METHYL-ACCEPTING CHEMOTAXIS PROTEIN 3"/>
    <property type="match status" value="1"/>
</dbReference>
<dbReference type="FunFam" id="1.10.287.950:FF:000001">
    <property type="entry name" value="Methyl-accepting chemotaxis sensory transducer"/>
    <property type="match status" value="1"/>
</dbReference>
<feature type="transmembrane region" description="Helical" evidence="7">
    <location>
        <begin position="291"/>
        <end position="312"/>
    </location>
</feature>
<evidence type="ECO:0000313" key="11">
    <source>
        <dbReference type="Proteomes" id="UP000009173"/>
    </source>
</evidence>
<feature type="region of interest" description="Disordered" evidence="6">
    <location>
        <begin position="598"/>
        <end position="652"/>
    </location>
</feature>
<dbReference type="GO" id="GO:0004888">
    <property type="term" value="F:transmembrane signaling receptor activity"/>
    <property type="evidence" value="ECO:0007669"/>
    <property type="project" value="TreeGrafter"/>
</dbReference>
<evidence type="ECO:0000256" key="7">
    <source>
        <dbReference type="SAM" id="Phobius"/>
    </source>
</evidence>
<keyword evidence="4" id="KW-0807">Transducer</keyword>
<gene>
    <name evidence="10" type="ordered locus">Dvul_2361</name>
</gene>
<evidence type="ECO:0000256" key="5">
    <source>
        <dbReference type="SAM" id="Coils"/>
    </source>
</evidence>
<feature type="domain" description="HBM" evidence="9">
    <location>
        <begin position="41"/>
        <end position="279"/>
    </location>
</feature>
<dbReference type="Proteomes" id="UP000009173">
    <property type="component" value="Chromosome"/>
</dbReference>
<dbReference type="GO" id="GO:0006935">
    <property type="term" value="P:chemotaxis"/>
    <property type="evidence" value="ECO:0007669"/>
    <property type="project" value="UniProtKB-KW"/>
</dbReference>
<evidence type="ECO:0000256" key="4">
    <source>
        <dbReference type="PROSITE-ProRule" id="PRU00284"/>
    </source>
</evidence>
<keyword evidence="5" id="KW-0175">Coiled coil</keyword>
<evidence type="ECO:0000259" key="8">
    <source>
        <dbReference type="PROSITE" id="PS50111"/>
    </source>
</evidence>
<dbReference type="InterPro" id="IPR051310">
    <property type="entry name" value="MCP_chemotaxis"/>
</dbReference>
<dbReference type="Gene3D" id="1.20.1440.210">
    <property type="match status" value="1"/>
</dbReference>
<protein>
    <submittedName>
        <fullName evidence="10">Methyl-accepting chemotaxis sensory transducer</fullName>
    </submittedName>
</protein>
<feature type="coiled-coil region" evidence="5">
    <location>
        <begin position="557"/>
        <end position="584"/>
    </location>
</feature>
<keyword evidence="7" id="KW-0812">Transmembrane</keyword>
<comment type="similarity">
    <text evidence="3">Belongs to the methyl-accepting chemotaxis (MCP) protein family.</text>
</comment>
<dbReference type="Pfam" id="PF00015">
    <property type="entry name" value="MCPsignal"/>
    <property type="match status" value="1"/>
</dbReference>
<evidence type="ECO:0000259" key="9">
    <source>
        <dbReference type="PROSITE" id="PS51753"/>
    </source>
</evidence>
<dbReference type="HOGENOM" id="CLU_000445_107_16_7"/>
<dbReference type="SMART" id="SM00283">
    <property type="entry name" value="MA"/>
    <property type="match status" value="1"/>
</dbReference>
<evidence type="ECO:0000313" key="10">
    <source>
        <dbReference type="EMBL" id="ABM29377.1"/>
    </source>
</evidence>
<organism evidence="10 11">
    <name type="scientific">Nitratidesulfovibrio vulgaris (strain DP4)</name>
    <name type="common">Desulfovibrio vulgaris</name>
    <dbReference type="NCBI Taxonomy" id="391774"/>
    <lineage>
        <taxon>Bacteria</taxon>
        <taxon>Pseudomonadati</taxon>
        <taxon>Thermodesulfobacteriota</taxon>
        <taxon>Desulfovibrionia</taxon>
        <taxon>Desulfovibrionales</taxon>
        <taxon>Desulfovibrionaceae</taxon>
        <taxon>Nitratidesulfovibrio</taxon>
    </lineage>
</organism>
<dbReference type="SMART" id="SM01358">
    <property type="entry name" value="HBM"/>
    <property type="match status" value="1"/>
</dbReference>
<dbReference type="Gene3D" id="1.10.287.950">
    <property type="entry name" value="Methyl-accepting chemotaxis protein"/>
    <property type="match status" value="1"/>
</dbReference>
<feature type="domain" description="Methyl-accepting transducer" evidence="8">
    <location>
        <begin position="371"/>
        <end position="586"/>
    </location>
</feature>
<proteinExistence type="inferred from homology"/>
<sequence precursor="true">MTLARKLIVGFGAVLLLLVIMGGVSFNALSEAVDGFSDYRRMARGSNLAGDIVEHVLLMRVNAVSFHANGEETAAKGFDKSRQDLDATLTKAAETIKNPERARHVKEARDAFTQYAQAFEAMHKVQVEGERQNGIMFDLGPKMQQVVQRMREAAARDVDPSLREKVSDIARLLTETRLMTARFMVVRTPETYAAGKAGVPAIESVLGQLQAAGGPGLREGAHELAQLFRQYMGAYEVMGPAMLKAGDLFDGALATHGPAIAASALAVRESYLQEQNALGPKVQAANDMARMVVGVLVVVALLVGIGTAWFLIRSVLAQLGADPAELAGVARRIADGDLTVPFAGEQQRGVYADMKLMAGNLASVIGEVRGGAENVAAGSEQLSASAESLSQGATEQAASIEEISASMEEMTANIRQNMENARQTETIAVQAAVDAESGGKAVTETVVAMRDIADKISIIEEIARQTNLLALNAAIEAARAGEHGKGFAVVAAEVRKLAERSGAAAAEISDLSASSTAVAERAGEMLTKMVPGIRRTAELVQEIAAASNEQNAGAEQVNKAIAQLDQVIQQNASASEEMASTSEELSSQAEQLQVSVSRFKVSDTDAPARRRPAPARAGAVAHQPVRPASGRKGAGAVSLDLDGDDDSDFERY</sequence>
<dbReference type="GO" id="GO:0007165">
    <property type="term" value="P:signal transduction"/>
    <property type="evidence" value="ECO:0007669"/>
    <property type="project" value="UniProtKB-KW"/>
</dbReference>
<feature type="compositionally biased region" description="Acidic residues" evidence="6">
    <location>
        <begin position="641"/>
        <end position="652"/>
    </location>
</feature>
<keyword evidence="7" id="KW-1133">Transmembrane helix</keyword>
<dbReference type="EMBL" id="CP000527">
    <property type="protein sequence ID" value="ABM29377.1"/>
    <property type="molecule type" value="Genomic_DNA"/>
</dbReference>
<evidence type="ECO:0000256" key="1">
    <source>
        <dbReference type="ARBA" id="ARBA00004370"/>
    </source>
</evidence>
<accession>A0A0H3A9N3</accession>
<dbReference type="GO" id="GO:0005886">
    <property type="term" value="C:plasma membrane"/>
    <property type="evidence" value="ECO:0007669"/>
    <property type="project" value="TreeGrafter"/>
</dbReference>
<keyword evidence="2" id="KW-0145">Chemotaxis</keyword>
<dbReference type="PROSITE" id="PS51753">
    <property type="entry name" value="HBM"/>
    <property type="match status" value="1"/>
</dbReference>
<comment type="subcellular location">
    <subcellularLocation>
        <location evidence="1">Membrane</location>
    </subcellularLocation>
</comment>
<evidence type="ECO:0000256" key="2">
    <source>
        <dbReference type="ARBA" id="ARBA00022500"/>
    </source>
</evidence>
<dbReference type="InterPro" id="IPR004089">
    <property type="entry name" value="MCPsignal_dom"/>
</dbReference>
<dbReference type="RefSeq" id="WP_011792813.1">
    <property type="nucleotide sequence ID" value="NC_008751.1"/>
</dbReference>
<dbReference type="PANTHER" id="PTHR43531">
    <property type="entry name" value="PROTEIN ICFG"/>
    <property type="match status" value="1"/>
</dbReference>
<dbReference type="PROSITE" id="PS50111">
    <property type="entry name" value="CHEMOTAXIS_TRANSDUC_2"/>
    <property type="match status" value="1"/>
</dbReference>
<evidence type="ECO:0000256" key="3">
    <source>
        <dbReference type="ARBA" id="ARBA00029447"/>
    </source>
</evidence>